<evidence type="ECO:0000259" key="4">
    <source>
        <dbReference type="SMART" id="SM01114"/>
    </source>
</evidence>
<comment type="subcellular location">
    <subcellularLocation>
        <location evidence="1">Nucleus</location>
    </subcellularLocation>
</comment>
<evidence type="ECO:0000256" key="1">
    <source>
        <dbReference type="ARBA" id="ARBA00004123"/>
    </source>
</evidence>
<dbReference type="EnsemblMetazoa" id="CLYHEMT015418.1">
    <property type="protein sequence ID" value="CLYHEMP015418.1"/>
    <property type="gene ID" value="CLYHEMG015418"/>
</dbReference>
<reference evidence="5" key="1">
    <citation type="submission" date="2021-01" db="UniProtKB">
        <authorList>
            <consortium name="EnsemblMetazoa"/>
        </authorList>
    </citation>
    <scope>IDENTIFICATION</scope>
</reference>
<keyword evidence="6" id="KW-1185">Reference proteome</keyword>
<accession>A0A7M5WZI2</accession>
<name>A0A7M5WZI2_9CNID</name>
<dbReference type="Pfam" id="PF03638">
    <property type="entry name" value="TCR"/>
    <property type="match status" value="1"/>
</dbReference>
<sequence>NVTKKKAEICVVGCRNVKEPLTCFSSKSWETVYNAAVSRNDDGLIAKYTNKNEKYGYHRTCYQSYTNPKDLKRCLKNSKELLDSHYQVSSPTKPNLRWMDTGGVLNVNWMENKPAPDAVLEFASCKCKKTKCCNKQCKCKSLGLPCTDLCECVNCENEPIASEEQKDDEVVGDDEGMDDDVIDFDDLLDEGDEQFFL</sequence>
<dbReference type="InterPro" id="IPR005172">
    <property type="entry name" value="CRC"/>
</dbReference>
<dbReference type="SMART" id="SM01114">
    <property type="entry name" value="CXC"/>
    <property type="match status" value="1"/>
</dbReference>
<dbReference type="AlphaFoldDB" id="A0A7M5WZI2"/>
<dbReference type="GO" id="GO:0005634">
    <property type="term" value="C:nucleus"/>
    <property type="evidence" value="ECO:0007669"/>
    <property type="project" value="UniProtKB-SubCell"/>
</dbReference>
<evidence type="ECO:0000256" key="2">
    <source>
        <dbReference type="ARBA" id="ARBA00007267"/>
    </source>
</evidence>
<keyword evidence="3" id="KW-0539">Nucleus</keyword>
<evidence type="ECO:0000313" key="6">
    <source>
        <dbReference type="Proteomes" id="UP000594262"/>
    </source>
</evidence>
<comment type="similarity">
    <text evidence="2">Belongs to the lin-54 family.</text>
</comment>
<organism evidence="5 6">
    <name type="scientific">Clytia hemisphaerica</name>
    <dbReference type="NCBI Taxonomy" id="252671"/>
    <lineage>
        <taxon>Eukaryota</taxon>
        <taxon>Metazoa</taxon>
        <taxon>Cnidaria</taxon>
        <taxon>Hydrozoa</taxon>
        <taxon>Hydroidolina</taxon>
        <taxon>Leptothecata</taxon>
        <taxon>Obeliida</taxon>
        <taxon>Clytiidae</taxon>
        <taxon>Clytia</taxon>
    </lineage>
</organism>
<dbReference type="OrthoDB" id="6021232at2759"/>
<evidence type="ECO:0000256" key="3">
    <source>
        <dbReference type="ARBA" id="ARBA00023242"/>
    </source>
</evidence>
<feature type="domain" description="Tesmin/TSO1-like CXC" evidence="4">
    <location>
        <begin position="120"/>
        <end position="161"/>
    </location>
</feature>
<dbReference type="InterPro" id="IPR033467">
    <property type="entry name" value="Tesmin/TSO1-like_CXC"/>
</dbReference>
<protein>
    <recommendedName>
        <fullName evidence="4">Tesmin/TSO1-like CXC domain-containing protein</fullName>
    </recommendedName>
</protein>
<evidence type="ECO:0000313" key="5">
    <source>
        <dbReference type="EnsemblMetazoa" id="CLYHEMP015418.1"/>
    </source>
</evidence>
<dbReference type="Proteomes" id="UP000594262">
    <property type="component" value="Unplaced"/>
</dbReference>
<proteinExistence type="inferred from homology"/>